<dbReference type="InterPro" id="IPR056176">
    <property type="entry name" value="TPR_COPA_B"/>
</dbReference>
<feature type="domain" description="Coatomer alpha subunit C-terminal" evidence="13">
    <location>
        <begin position="861"/>
        <end position="1216"/>
    </location>
</feature>
<reference evidence="15" key="1">
    <citation type="journal article" date="2023" name="Mol. Phylogenet. Evol.">
        <title>Genome-scale phylogeny and comparative genomics of the fungal order Sordariales.</title>
        <authorList>
            <person name="Hensen N."/>
            <person name="Bonometti L."/>
            <person name="Westerberg I."/>
            <person name="Brannstrom I.O."/>
            <person name="Guillou S."/>
            <person name="Cros-Aarteil S."/>
            <person name="Calhoun S."/>
            <person name="Haridas S."/>
            <person name="Kuo A."/>
            <person name="Mondo S."/>
            <person name="Pangilinan J."/>
            <person name="Riley R."/>
            <person name="LaButti K."/>
            <person name="Andreopoulos B."/>
            <person name="Lipzen A."/>
            <person name="Chen C."/>
            <person name="Yan M."/>
            <person name="Daum C."/>
            <person name="Ng V."/>
            <person name="Clum A."/>
            <person name="Steindorff A."/>
            <person name="Ohm R.A."/>
            <person name="Martin F."/>
            <person name="Silar P."/>
            <person name="Natvig D.O."/>
            <person name="Lalanne C."/>
            <person name="Gautier V."/>
            <person name="Ament-Velasquez S.L."/>
            <person name="Kruys A."/>
            <person name="Hutchinson M.I."/>
            <person name="Powell A.J."/>
            <person name="Barry K."/>
            <person name="Miller A.N."/>
            <person name="Grigoriev I.V."/>
            <person name="Debuchy R."/>
            <person name="Gladieux P."/>
            <person name="Hiltunen Thoren M."/>
            <person name="Johannesson H."/>
        </authorList>
    </citation>
    <scope>NUCLEOTIDE SEQUENCE</scope>
    <source>
        <strain evidence="15">CBS 123565</strain>
    </source>
</reference>
<dbReference type="PANTHER" id="PTHR19876">
    <property type="entry name" value="COATOMER"/>
    <property type="match status" value="1"/>
</dbReference>
<evidence type="ECO:0000313" key="15">
    <source>
        <dbReference type="EMBL" id="KAK4136150.1"/>
    </source>
</evidence>
<feature type="repeat" description="WD" evidence="11">
    <location>
        <begin position="137"/>
        <end position="178"/>
    </location>
</feature>
<keyword evidence="7 10" id="KW-0653">Protein transport</keyword>
<dbReference type="PROSITE" id="PS50082">
    <property type="entry name" value="WD_REPEATS_2"/>
    <property type="match status" value="5"/>
</dbReference>
<dbReference type="InterPro" id="IPR006692">
    <property type="entry name" value="Beta-prop_COPA/B_2nd"/>
</dbReference>
<keyword evidence="16" id="KW-1185">Reference proteome</keyword>
<dbReference type="Pfam" id="PF06957">
    <property type="entry name" value="COPI_C"/>
    <property type="match status" value="1"/>
</dbReference>
<proteinExistence type="predicted"/>
<comment type="function">
    <text evidence="10">The coatomer is a cytosolic protein complex that binds to dilysine motifs and reversibly associates with Golgi non-clathrin-coated vesicles, which further mediate biosynthetic protein transport from the ER, via the Golgi up to the trans Golgi network.</text>
</comment>
<dbReference type="InterPro" id="IPR016391">
    <property type="entry name" value="Coatomer_asu"/>
</dbReference>
<evidence type="ECO:0000256" key="10">
    <source>
        <dbReference type="PIRNR" id="PIRNR003354"/>
    </source>
</evidence>
<evidence type="ECO:0000256" key="3">
    <source>
        <dbReference type="ARBA" id="ARBA00022490"/>
    </source>
</evidence>
<accession>A0AAN6UNU9</accession>
<evidence type="ECO:0000256" key="8">
    <source>
        <dbReference type="ARBA" id="ARBA00023034"/>
    </source>
</evidence>
<dbReference type="SUPFAM" id="SSF50993">
    <property type="entry name" value="Peptidase/esterase 'gauge' domain"/>
    <property type="match status" value="1"/>
</dbReference>
<organism evidence="15 16">
    <name type="scientific">Trichocladium antarcticum</name>
    <dbReference type="NCBI Taxonomy" id="1450529"/>
    <lineage>
        <taxon>Eukaryota</taxon>
        <taxon>Fungi</taxon>
        <taxon>Dikarya</taxon>
        <taxon>Ascomycota</taxon>
        <taxon>Pezizomycotina</taxon>
        <taxon>Sordariomycetes</taxon>
        <taxon>Sordariomycetidae</taxon>
        <taxon>Sordariales</taxon>
        <taxon>Chaetomiaceae</taxon>
        <taxon>Trichocladium</taxon>
    </lineage>
</organism>
<dbReference type="GO" id="GO:0006891">
    <property type="term" value="P:intra-Golgi vesicle-mediated transport"/>
    <property type="evidence" value="ECO:0007669"/>
    <property type="project" value="TreeGrafter"/>
</dbReference>
<comment type="subunit">
    <text evidence="10">Oligomeric complex that consists of at least the alpha, beta, beta', gamma, delta, epsilon and zeta subunits.</text>
</comment>
<dbReference type="CDD" id="cd00200">
    <property type="entry name" value="WD40"/>
    <property type="match status" value="1"/>
</dbReference>
<evidence type="ECO:0000256" key="7">
    <source>
        <dbReference type="ARBA" id="ARBA00022927"/>
    </source>
</evidence>
<dbReference type="InterPro" id="IPR036322">
    <property type="entry name" value="WD40_repeat_dom_sf"/>
</dbReference>
<dbReference type="GO" id="GO:0006890">
    <property type="term" value="P:retrograde vesicle-mediated transport, Golgi to endoplasmic reticulum"/>
    <property type="evidence" value="ECO:0007669"/>
    <property type="project" value="TreeGrafter"/>
</dbReference>
<evidence type="ECO:0000259" key="14">
    <source>
        <dbReference type="Pfam" id="PF23953"/>
    </source>
</evidence>
<keyword evidence="9 10" id="KW-0472">Membrane</keyword>
<dbReference type="GO" id="GO:0006886">
    <property type="term" value="P:intracellular protein transport"/>
    <property type="evidence" value="ECO:0007669"/>
    <property type="project" value="UniProtKB-UniRule"/>
</dbReference>
<dbReference type="CDD" id="cd22948">
    <property type="entry name" value="Coatomer_WDAD_alpha"/>
    <property type="match status" value="1"/>
</dbReference>
<keyword evidence="4 11" id="KW-0853">WD repeat</keyword>
<dbReference type="InterPro" id="IPR020472">
    <property type="entry name" value="WD40_PAC1"/>
</dbReference>
<feature type="repeat" description="WD" evidence="11">
    <location>
        <begin position="95"/>
        <end position="136"/>
    </location>
</feature>
<evidence type="ECO:0000256" key="6">
    <source>
        <dbReference type="ARBA" id="ARBA00022892"/>
    </source>
</evidence>
<dbReference type="GO" id="GO:0005198">
    <property type="term" value="F:structural molecule activity"/>
    <property type="evidence" value="ECO:0007669"/>
    <property type="project" value="InterPro"/>
</dbReference>
<feature type="domain" description="COPA/B second beta-propeller" evidence="12">
    <location>
        <begin position="350"/>
        <end position="594"/>
    </location>
</feature>
<dbReference type="PANTHER" id="PTHR19876:SF1">
    <property type="entry name" value="COATOMER SUBUNIT ALPHA"/>
    <property type="match status" value="1"/>
</dbReference>
<feature type="repeat" description="WD" evidence="11">
    <location>
        <begin position="211"/>
        <end position="252"/>
    </location>
</feature>
<dbReference type="Proteomes" id="UP001304895">
    <property type="component" value="Unassembled WGS sequence"/>
</dbReference>
<evidence type="ECO:0000256" key="4">
    <source>
        <dbReference type="ARBA" id="ARBA00022574"/>
    </source>
</evidence>
<evidence type="ECO:0000256" key="5">
    <source>
        <dbReference type="ARBA" id="ARBA00022737"/>
    </source>
</evidence>
<evidence type="ECO:0000256" key="2">
    <source>
        <dbReference type="ARBA" id="ARBA00022448"/>
    </source>
</evidence>
<dbReference type="PROSITE" id="PS50294">
    <property type="entry name" value="WD_REPEATS_REGION"/>
    <property type="match status" value="5"/>
</dbReference>
<dbReference type="EMBL" id="MU853404">
    <property type="protein sequence ID" value="KAK4136150.1"/>
    <property type="molecule type" value="Genomic_DNA"/>
</dbReference>
<dbReference type="GO" id="GO:0000139">
    <property type="term" value="C:Golgi membrane"/>
    <property type="evidence" value="ECO:0007669"/>
    <property type="project" value="UniProtKB-SubCell"/>
</dbReference>
<dbReference type="FunFam" id="2.130.10.10:FF:000022">
    <property type="entry name" value="Coatomer subunit alpha"/>
    <property type="match status" value="1"/>
</dbReference>
<dbReference type="Pfam" id="PF00400">
    <property type="entry name" value="WD40"/>
    <property type="match status" value="5"/>
</dbReference>
<dbReference type="FunFam" id="1.25.40.470:FF:000002">
    <property type="entry name" value="Coatomer subunit alpha"/>
    <property type="match status" value="1"/>
</dbReference>
<dbReference type="GO" id="GO:0030126">
    <property type="term" value="C:COPI vesicle coat"/>
    <property type="evidence" value="ECO:0007669"/>
    <property type="project" value="UniProtKB-UniRule"/>
</dbReference>
<dbReference type="InterPro" id="IPR010714">
    <property type="entry name" value="Coatomer_asu_C"/>
</dbReference>
<dbReference type="Gene3D" id="2.130.10.10">
    <property type="entry name" value="YVTN repeat-like/Quinoprotein amine dehydrogenase"/>
    <property type="match status" value="1"/>
</dbReference>
<dbReference type="PRINTS" id="PR00320">
    <property type="entry name" value="GPROTEINBRPT"/>
</dbReference>
<dbReference type="InterPro" id="IPR047312">
    <property type="entry name" value="Coatomer_alpha_WD-assoc_reg"/>
</dbReference>
<comment type="subcellular location">
    <subcellularLocation>
        <location evidence="10">Cytoplasm</location>
    </subcellularLocation>
    <subcellularLocation>
        <location evidence="1 10">Golgi apparatus membrane</location>
        <topology evidence="1 10">Peripheral membrane protein</topology>
        <orientation evidence="1">Cytoplasmic side</orientation>
    </subcellularLocation>
</comment>
<keyword evidence="3 10" id="KW-0963">Cytoplasm</keyword>
<dbReference type="SUPFAM" id="SSF50978">
    <property type="entry name" value="WD40 repeat-like"/>
    <property type="match status" value="1"/>
</dbReference>
<sequence length="1218" mass="135655">MQASSGMLTKFESKSSRAKGIAFHPKRPWILVSLHSSTIQLWDYRMGTLIDRFEEHDGPVRGVDFHKTQPLFVSGGDDYKIKVWSYQTRRCLFTLNGHLDYVRTVFFHHELPWIVSASDDQTIRIWNWQNRSLLCTMTGHNHYAMCAQFHPKEDLVVSASLDQSVRVWDISGLRKKHSAPTSMSFEDQVARANANQTDMFGNTDAVVKFVLEGHDRGVNWVAFHPTMPLIVSAGDDRLIKLWRMSETKAWEVDTCRGHFQNASGCLFHPHQDLILSAGEDKTIRVWDLNKRTTVHTFKRENDRFWVIAAHPEINLFAAGHDNGVMVFKLERERPASSVYQNTLFHITKDKCVKSYDFQKNVESPTLLSLKKLGSPWVPPRTISYNPAERSVLVTSPADGGSYELVNLPRDGSGAIEPTESKRGPGNSAIFVARNRFAVLNTAAQTVDIKDLMNNTTRSFKPPLGTSDIYFGGTGNLLIITPTAVHLYDIQQKKTTAELAVNGVKYVVWSNDGLYAALLSKHNVTIVTKILEQVSTLHETIRIKSATWDDAGVLLYSTLNHVKYTLLNGDNGIVRTLDQTVYLVRVKGRNVYCLDRAAKPRILQIDPTEYRFKLALVKRNYEEMLHIIQNSSLVGQSIIAYLQKKGYPEIALQFVQDPATRFELAIECGNLEVAVEVAKELDRPKLWSRLSAEALAHGNHSIVEMCYQKLKNFDKLSFLYLTTGDNAKLTRMAKIAEHRGDVTSRFQNALYLGEVEDRIQMFKEIDLYPLAYMTAKSHGLEEECQSILEATGLTEEQLSLPTFGEPLTPPKPVVPTYQANWPTKETSQSVFEKALSGQLEGLSLEDQPAAANGLGEAGEEEGARQDLLGEADEEEDAGGWDMGEDIAVEVEEGFVNVESAEAGGAASSEADLWARNSPLAVDHVAGGSFETAMQLLNRQVGAVNFAPLKPRFIEVYQASKTYLPASAGLAPLVNYVRRTVEESDPRKVLPVIPRDLEYLASNDLQRGYNTMKTNRLEDGVKIFKGILHAVLINAVGSDSEAVEAKKLIASASEYTVAMSIELARRALGTADAVGKNAQLTRRSLELSAYFTIPKIEVPHRQLALFNTMNLAIRSKNYNSALSFANRIIANGAAGKILESARKTKAQCERNPNDAVEIEFDQFAEFEICAASHTPIYSGTAHEECAFDGSKYHSKYKGTVCAVCEVCEVGKHGSGLKLFA</sequence>
<evidence type="ECO:0000256" key="1">
    <source>
        <dbReference type="ARBA" id="ARBA00004255"/>
    </source>
</evidence>
<dbReference type="InterPro" id="IPR019775">
    <property type="entry name" value="WD40_repeat_CS"/>
</dbReference>
<evidence type="ECO:0000256" key="9">
    <source>
        <dbReference type="ARBA" id="ARBA00023136"/>
    </source>
</evidence>
<feature type="repeat" description="WD" evidence="11">
    <location>
        <begin position="53"/>
        <end position="94"/>
    </location>
</feature>
<dbReference type="Pfam" id="PF23953">
    <property type="entry name" value="TPR_COPA_B"/>
    <property type="match status" value="1"/>
</dbReference>
<keyword evidence="8 10" id="KW-0333">Golgi apparatus</keyword>
<dbReference type="Gene3D" id="1.25.40.470">
    <property type="match status" value="1"/>
</dbReference>
<dbReference type="InterPro" id="IPR001680">
    <property type="entry name" value="WD40_rpt"/>
</dbReference>
<evidence type="ECO:0000259" key="13">
    <source>
        <dbReference type="Pfam" id="PF06957"/>
    </source>
</evidence>
<dbReference type="InterPro" id="IPR050844">
    <property type="entry name" value="Coatomer_complex_subunit"/>
</dbReference>
<dbReference type="AlphaFoldDB" id="A0AAN6UNU9"/>
<keyword evidence="6 10" id="KW-0931">ER-Golgi transport</keyword>
<keyword evidence="5" id="KW-0677">Repeat</keyword>
<evidence type="ECO:0000256" key="11">
    <source>
        <dbReference type="PROSITE-ProRule" id="PRU00221"/>
    </source>
</evidence>
<dbReference type="PROSITE" id="PS00678">
    <property type="entry name" value="WD_REPEATS_1"/>
    <property type="match status" value="2"/>
</dbReference>
<dbReference type="Pfam" id="PF04053">
    <property type="entry name" value="B-prop_COPA_B_2nd"/>
    <property type="match status" value="1"/>
</dbReference>
<name>A0AAN6UNU9_9PEZI</name>
<evidence type="ECO:0000313" key="16">
    <source>
        <dbReference type="Proteomes" id="UP001304895"/>
    </source>
</evidence>
<dbReference type="SMART" id="SM00320">
    <property type="entry name" value="WD40"/>
    <property type="match status" value="7"/>
</dbReference>
<reference evidence="15" key="2">
    <citation type="submission" date="2023-05" db="EMBL/GenBank/DDBJ databases">
        <authorList>
            <consortium name="Lawrence Berkeley National Laboratory"/>
            <person name="Steindorff A."/>
            <person name="Hensen N."/>
            <person name="Bonometti L."/>
            <person name="Westerberg I."/>
            <person name="Brannstrom I.O."/>
            <person name="Guillou S."/>
            <person name="Cros-Aarteil S."/>
            <person name="Calhoun S."/>
            <person name="Haridas S."/>
            <person name="Kuo A."/>
            <person name="Mondo S."/>
            <person name="Pangilinan J."/>
            <person name="Riley R."/>
            <person name="Labutti K."/>
            <person name="Andreopoulos B."/>
            <person name="Lipzen A."/>
            <person name="Chen C."/>
            <person name="Yanf M."/>
            <person name="Daum C."/>
            <person name="Ng V."/>
            <person name="Clum A."/>
            <person name="Ohm R."/>
            <person name="Martin F."/>
            <person name="Silar P."/>
            <person name="Natvig D."/>
            <person name="Lalanne C."/>
            <person name="Gautier V."/>
            <person name="Ament-Velasquez S.L."/>
            <person name="Kruys A."/>
            <person name="Hutchinson M.I."/>
            <person name="Powell A.J."/>
            <person name="Barry K."/>
            <person name="Miller A.N."/>
            <person name="Grigoriev I.V."/>
            <person name="Debuchy R."/>
            <person name="Gladieux P."/>
            <person name="Thoren M.H."/>
            <person name="Johannesson H."/>
        </authorList>
    </citation>
    <scope>NUCLEOTIDE SEQUENCE</scope>
    <source>
        <strain evidence="15">CBS 123565</strain>
    </source>
</reference>
<protein>
    <recommendedName>
        <fullName evidence="10">Coatomer subunit alpha</fullName>
    </recommendedName>
</protein>
<dbReference type="GO" id="GO:0006888">
    <property type="term" value="P:endoplasmic reticulum to Golgi vesicle-mediated transport"/>
    <property type="evidence" value="ECO:0007669"/>
    <property type="project" value="InterPro"/>
</dbReference>
<feature type="repeat" description="WD" evidence="11">
    <location>
        <begin position="255"/>
        <end position="296"/>
    </location>
</feature>
<dbReference type="InterPro" id="IPR015943">
    <property type="entry name" value="WD40/YVTN_repeat-like_dom_sf"/>
</dbReference>
<feature type="domain" description="COPA/B TPR" evidence="14">
    <location>
        <begin position="622"/>
        <end position="778"/>
    </location>
</feature>
<keyword evidence="2 10" id="KW-0813">Transport</keyword>
<gene>
    <name evidence="15" type="ORF">BT67DRAFT_440286</name>
</gene>
<comment type="caution">
    <text evidence="15">The sequence shown here is derived from an EMBL/GenBank/DDBJ whole genome shotgun (WGS) entry which is preliminary data.</text>
</comment>
<evidence type="ECO:0000259" key="12">
    <source>
        <dbReference type="Pfam" id="PF04053"/>
    </source>
</evidence>
<dbReference type="PIRSF" id="PIRSF003354">
    <property type="entry name" value="Coatomer_alpha_subunit"/>
    <property type="match status" value="1"/>
</dbReference>